<dbReference type="SUPFAM" id="SSF53335">
    <property type="entry name" value="S-adenosyl-L-methionine-dependent methyltransferases"/>
    <property type="match status" value="1"/>
</dbReference>
<dbReference type="Pfam" id="PF13578">
    <property type="entry name" value="Methyltransf_24"/>
    <property type="match status" value="1"/>
</dbReference>
<organism evidence="1 2">
    <name type="scientific">Vibrio panuliri</name>
    <dbReference type="NCBI Taxonomy" id="1381081"/>
    <lineage>
        <taxon>Bacteria</taxon>
        <taxon>Pseudomonadati</taxon>
        <taxon>Pseudomonadota</taxon>
        <taxon>Gammaproteobacteria</taxon>
        <taxon>Vibrionales</taxon>
        <taxon>Vibrionaceae</taxon>
        <taxon>Vibrio</taxon>
    </lineage>
</organism>
<dbReference type="EMBL" id="MJMH01000200">
    <property type="protein sequence ID" value="OLQ87373.1"/>
    <property type="molecule type" value="Genomic_DNA"/>
</dbReference>
<sequence length="153" mass="17399">MRKNQSKKIIEIGSFLGRSTNFIGMNKDEHDELHCLDTWQNDAMSDGNWDTYQTFLDNTKDLKNITIHRGYSREFESKFNDKSVDILFVDADHSYEGCKEDIDNFFPKVKSGGIVVFHDYGNPCGVKQAVDESVANKCQSYYLSGSMFVGVVA</sequence>
<dbReference type="Gene3D" id="3.40.50.150">
    <property type="entry name" value="Vaccinia Virus protein VP39"/>
    <property type="match status" value="1"/>
</dbReference>
<comment type="caution">
    <text evidence="1">The sequence shown here is derived from an EMBL/GenBank/DDBJ whole genome shotgun (WGS) entry which is preliminary data.</text>
</comment>
<evidence type="ECO:0008006" key="3">
    <source>
        <dbReference type="Google" id="ProtNLM"/>
    </source>
</evidence>
<gene>
    <name evidence="1" type="ORF">BIY20_13835</name>
</gene>
<accession>A0ABX3F8W3</accession>
<dbReference type="InterPro" id="IPR029063">
    <property type="entry name" value="SAM-dependent_MTases_sf"/>
</dbReference>
<evidence type="ECO:0000313" key="2">
    <source>
        <dbReference type="Proteomes" id="UP000186039"/>
    </source>
</evidence>
<dbReference type="PANTHER" id="PTHR37909">
    <property type="entry name" value="S-ADENOSYL-L-METHIONINE-DEPENDENT METHYLTRANSFERASES SUPERFAMILY PROTEIN"/>
    <property type="match status" value="1"/>
</dbReference>
<proteinExistence type="predicted"/>
<dbReference type="PANTHER" id="PTHR37909:SF1">
    <property type="entry name" value="S-ADENOSYL-L-METHIONINE-DEPENDENT METHYLTRANSFERASES SUPERFAMILY PROTEIN"/>
    <property type="match status" value="1"/>
</dbReference>
<name>A0ABX3F8W3_9VIBR</name>
<reference evidence="1 2" key="1">
    <citation type="submission" date="2016-09" db="EMBL/GenBank/DDBJ databases">
        <title>Genomic Taxonomy of the Vibrionaceae.</title>
        <authorList>
            <person name="Gonzalez-Castillo A."/>
            <person name="Gomez-Gil B."/>
            <person name="Enciso-Ibarra K."/>
        </authorList>
    </citation>
    <scope>NUCLEOTIDE SEQUENCE [LARGE SCALE GENOMIC DNA]</scope>
    <source>
        <strain evidence="1 2">CAIM 1902</strain>
    </source>
</reference>
<evidence type="ECO:0000313" key="1">
    <source>
        <dbReference type="EMBL" id="OLQ87373.1"/>
    </source>
</evidence>
<protein>
    <recommendedName>
        <fullName evidence="3">Class I SAM-dependent methyltransferase</fullName>
    </recommendedName>
</protein>
<dbReference type="Proteomes" id="UP000186039">
    <property type="component" value="Unassembled WGS sequence"/>
</dbReference>
<keyword evidence="2" id="KW-1185">Reference proteome</keyword>